<comment type="caution">
    <text evidence="4">The sequence shown here is derived from an EMBL/GenBank/DDBJ whole genome shotgun (WGS) entry which is preliminary data.</text>
</comment>
<dbReference type="InterPro" id="IPR012347">
    <property type="entry name" value="Ferritin-like"/>
</dbReference>
<name>A0A5C5UZU3_9BACT</name>
<keyword evidence="2" id="KW-0408">Iron</keyword>
<evidence type="ECO:0000256" key="1">
    <source>
        <dbReference type="ARBA" id="ARBA00022434"/>
    </source>
</evidence>
<keyword evidence="1" id="KW-0409">Iron storage</keyword>
<dbReference type="Proteomes" id="UP000318878">
    <property type="component" value="Unassembled WGS sequence"/>
</dbReference>
<dbReference type="Pfam" id="PF00210">
    <property type="entry name" value="Ferritin"/>
    <property type="match status" value="1"/>
</dbReference>
<dbReference type="GO" id="GO:0020037">
    <property type="term" value="F:heme binding"/>
    <property type="evidence" value="ECO:0007669"/>
    <property type="project" value="TreeGrafter"/>
</dbReference>
<dbReference type="SUPFAM" id="SSF47240">
    <property type="entry name" value="Ferritin-like"/>
    <property type="match status" value="1"/>
</dbReference>
<evidence type="ECO:0000313" key="5">
    <source>
        <dbReference type="Proteomes" id="UP000318878"/>
    </source>
</evidence>
<reference evidence="4 5" key="1">
    <citation type="submission" date="2019-02" db="EMBL/GenBank/DDBJ databases">
        <title>Deep-cultivation of Planctomycetes and their phenomic and genomic characterization uncovers novel biology.</title>
        <authorList>
            <person name="Wiegand S."/>
            <person name="Jogler M."/>
            <person name="Boedeker C."/>
            <person name="Pinto D."/>
            <person name="Vollmers J."/>
            <person name="Rivas-Marin E."/>
            <person name="Kohn T."/>
            <person name="Peeters S.H."/>
            <person name="Heuer A."/>
            <person name="Rast P."/>
            <person name="Oberbeckmann S."/>
            <person name="Bunk B."/>
            <person name="Jeske O."/>
            <person name="Meyerdierks A."/>
            <person name="Storesund J.E."/>
            <person name="Kallscheuer N."/>
            <person name="Luecker S."/>
            <person name="Lage O.M."/>
            <person name="Pohl T."/>
            <person name="Merkel B.J."/>
            <person name="Hornburger P."/>
            <person name="Mueller R.-W."/>
            <person name="Bruemmer F."/>
            <person name="Labrenz M."/>
            <person name="Spormann A.M."/>
            <person name="Op Den Camp H."/>
            <person name="Overmann J."/>
            <person name="Amann R."/>
            <person name="Jetten M.S.M."/>
            <person name="Mascher T."/>
            <person name="Medema M.H."/>
            <person name="Devos D.P."/>
            <person name="Kaster A.-K."/>
            <person name="Ovreas L."/>
            <person name="Rohde M."/>
            <person name="Galperin M.Y."/>
            <person name="Jogler C."/>
        </authorList>
    </citation>
    <scope>NUCLEOTIDE SEQUENCE [LARGE SCALE GENOMIC DNA]</scope>
    <source>
        <strain evidence="4 5">Enr8</strain>
    </source>
</reference>
<dbReference type="GO" id="GO:0005829">
    <property type="term" value="C:cytosol"/>
    <property type="evidence" value="ECO:0007669"/>
    <property type="project" value="TreeGrafter"/>
</dbReference>
<accession>A0A5C5UZU3</accession>
<keyword evidence="5" id="KW-1185">Reference proteome</keyword>
<dbReference type="PROSITE" id="PS50905">
    <property type="entry name" value="FERRITIN_LIKE"/>
    <property type="match status" value="1"/>
</dbReference>
<dbReference type="PANTHER" id="PTHR30295">
    <property type="entry name" value="BACTERIOFERRITIN"/>
    <property type="match status" value="1"/>
</dbReference>
<dbReference type="RefSeq" id="WP_186767739.1">
    <property type="nucleotide sequence ID" value="NZ_SJPF01000004.1"/>
</dbReference>
<dbReference type="InterPro" id="IPR008331">
    <property type="entry name" value="Ferritin_DPS_dom"/>
</dbReference>
<dbReference type="EMBL" id="SJPF01000004">
    <property type="protein sequence ID" value="TWT31884.1"/>
    <property type="molecule type" value="Genomic_DNA"/>
</dbReference>
<dbReference type="InterPro" id="IPR009078">
    <property type="entry name" value="Ferritin-like_SF"/>
</dbReference>
<dbReference type="GO" id="GO:0008199">
    <property type="term" value="F:ferric iron binding"/>
    <property type="evidence" value="ECO:0007669"/>
    <property type="project" value="InterPro"/>
</dbReference>
<dbReference type="Gene3D" id="1.20.1260.10">
    <property type="match status" value="1"/>
</dbReference>
<protein>
    <submittedName>
        <fullName evidence="4">Ferritin-like domain protein</fullName>
    </submittedName>
</protein>
<dbReference type="PANTHER" id="PTHR30295:SF0">
    <property type="entry name" value="BACTERIOFERRITIN"/>
    <property type="match status" value="1"/>
</dbReference>
<evidence type="ECO:0000313" key="4">
    <source>
        <dbReference type="EMBL" id="TWT31884.1"/>
    </source>
</evidence>
<dbReference type="GO" id="GO:0006879">
    <property type="term" value="P:intracellular iron ion homeostasis"/>
    <property type="evidence" value="ECO:0007669"/>
    <property type="project" value="UniProtKB-KW"/>
</dbReference>
<dbReference type="GO" id="GO:0004322">
    <property type="term" value="F:ferroxidase activity"/>
    <property type="evidence" value="ECO:0007669"/>
    <property type="project" value="TreeGrafter"/>
</dbReference>
<feature type="domain" description="Ferritin-like diiron" evidence="3">
    <location>
        <begin position="1"/>
        <end position="141"/>
    </location>
</feature>
<organism evidence="4 5">
    <name type="scientific">Blastopirellula retiformator</name>
    <dbReference type="NCBI Taxonomy" id="2527970"/>
    <lineage>
        <taxon>Bacteria</taxon>
        <taxon>Pseudomonadati</taxon>
        <taxon>Planctomycetota</taxon>
        <taxon>Planctomycetia</taxon>
        <taxon>Pirellulales</taxon>
        <taxon>Pirellulaceae</taxon>
        <taxon>Blastopirellula</taxon>
    </lineage>
</organism>
<evidence type="ECO:0000259" key="3">
    <source>
        <dbReference type="PROSITE" id="PS50905"/>
    </source>
</evidence>
<dbReference type="AlphaFoldDB" id="A0A5C5UZU3"/>
<proteinExistence type="predicted"/>
<sequence>MDQAVIDKLNDILRHEWTGVAQYSQAGFVVTGLMREVYSDMFLDSAKESFGHAKKIGQKISALGGVPTVERNPVKQSTDLVELLEIGLEFESKAVALYTEVLKMVDGKNRPLVILLEDILLEEQEGVDHISLILKDHAGSAVSGKSSSKVG</sequence>
<dbReference type="InterPro" id="IPR009040">
    <property type="entry name" value="Ferritin-like_diiron"/>
</dbReference>
<dbReference type="CDD" id="cd00657">
    <property type="entry name" value="Ferritin_like"/>
    <property type="match status" value="1"/>
</dbReference>
<evidence type="ECO:0000256" key="2">
    <source>
        <dbReference type="ARBA" id="ARBA00023004"/>
    </source>
</evidence>
<gene>
    <name evidence="4" type="ORF">Enr8_38090</name>
</gene>